<feature type="region of interest" description="Disordered" evidence="1">
    <location>
        <begin position="476"/>
        <end position="582"/>
    </location>
</feature>
<feature type="compositionally biased region" description="Basic residues" evidence="1">
    <location>
        <begin position="849"/>
        <end position="860"/>
    </location>
</feature>
<feature type="compositionally biased region" description="Basic and acidic residues" evidence="1">
    <location>
        <begin position="493"/>
        <end position="509"/>
    </location>
</feature>
<comment type="caution">
    <text evidence="4">The sequence shown here is derived from an EMBL/GenBank/DDBJ whole genome shotgun (WGS) entry which is preliminary data.</text>
</comment>
<sequence length="895" mass="98953">MASFVVDELQKEFDQAIASFFFENAIAFNAARSDSYKNMERIMNEAARSRKMLKLPRYNFLRTKALPTEYKTVDTDLDTIREPWDVTGLTLMTDGTTTTSNRPVINFIAVGDSGAVMVKSVDMEGQDKSAPALARMWEEVIRELGVHRVNAICTDSAQVNIFARKILAEHEDPTIRSIPWVPCACHVCNLLMSDIATVPWIAEVILQGREITTFIKRHQRALAMFRRAGREYKAQLGIIDAAWMLHPLHKSPRLFDDLESEEIMNTLAHFASVYTKDSKEYKECWRSLESFHHKTPEWIRPNAEEALACTHVSHAQWWLTYGKNHKSLQKIAVAVLSMWTTASPCERNWSTFDLIHTKRRNLLSPENLQMLVFIHWNKKLLKMSKMKTGFVNTERLEWETPEDVAPYDGFMKDGEYDPDEVKRRAANWSKSRGRRSKSTKFDIRELEEEREDDGAWLLDLSYRPRRLADHDRGKTVVDVDDEEPDHDSEDDGELVRVELVDRRSTRRSGDGSSSSSPHDHITMPEEGIRSRHQTSTSGGATSVQGTASLSGAQLTRHRPPTLEEAGTARGTTPGGSLHVPHDSDALEADAFVDADMDGPIAVAPMEADAVADARGDDPVGEHGDDPAGATAPDGVVGAVDGGAVGADTGTDDGPIASGDGFFTPDPGLRLGESFASLLPHVAPIAPRGSAQDFCKHLASMSPMRTDDESYTPDWARFTGPTPPTLRLDEDIRLVAGEGTHAQVYVQRTTPVPDGGTIPPHDMNARRATGSPPEIDESKVRRVKSLAGRKKGGKNKGKEAAAPKTRGGRRNGRKTVTPPETLEEKSAVVRQAKRKKAQRVQQKAAAASRSPKRGPQKKRKRVQEDDKSSSCSSWPSSSSSRSGSTSSSTDTSSSSK</sequence>
<dbReference type="PANTHER" id="PTHR32166:SF123">
    <property type="entry name" value="BED-TYPE DOMAIN-CONTAINING PROTEIN"/>
    <property type="match status" value="1"/>
</dbReference>
<feature type="domain" description="HAT C-terminal dimerisation" evidence="3">
    <location>
        <begin position="312"/>
        <end position="375"/>
    </location>
</feature>
<evidence type="ECO:0008006" key="6">
    <source>
        <dbReference type="Google" id="ProtNLM"/>
    </source>
</evidence>
<dbReference type="InterPro" id="IPR012337">
    <property type="entry name" value="RNaseH-like_sf"/>
</dbReference>
<accession>A0A388LTC9</accession>
<feature type="compositionally biased region" description="Basic and acidic residues" evidence="1">
    <location>
        <begin position="613"/>
        <end position="625"/>
    </location>
</feature>
<dbReference type="Pfam" id="PF05699">
    <property type="entry name" value="Dimer_Tnp_hAT"/>
    <property type="match status" value="1"/>
</dbReference>
<proteinExistence type="predicted"/>
<protein>
    <recommendedName>
        <fullName evidence="6">DUF659 domain-containing protein</fullName>
    </recommendedName>
</protein>
<reference evidence="4 5" key="1">
    <citation type="journal article" date="2018" name="Cell">
        <title>The Chara Genome: Secondary Complexity and Implications for Plant Terrestrialization.</title>
        <authorList>
            <person name="Nishiyama T."/>
            <person name="Sakayama H."/>
            <person name="Vries J.D."/>
            <person name="Buschmann H."/>
            <person name="Saint-Marcoux D."/>
            <person name="Ullrich K.K."/>
            <person name="Haas F.B."/>
            <person name="Vanderstraeten L."/>
            <person name="Becker D."/>
            <person name="Lang D."/>
            <person name="Vosolsobe S."/>
            <person name="Rombauts S."/>
            <person name="Wilhelmsson P.K.I."/>
            <person name="Janitza P."/>
            <person name="Kern R."/>
            <person name="Heyl A."/>
            <person name="Rumpler F."/>
            <person name="Villalobos L.I.A.C."/>
            <person name="Clay J.M."/>
            <person name="Skokan R."/>
            <person name="Toyoda A."/>
            <person name="Suzuki Y."/>
            <person name="Kagoshima H."/>
            <person name="Schijlen E."/>
            <person name="Tajeshwar N."/>
            <person name="Catarino B."/>
            <person name="Hetherington A.J."/>
            <person name="Saltykova A."/>
            <person name="Bonnot C."/>
            <person name="Breuninger H."/>
            <person name="Symeonidi A."/>
            <person name="Radhakrishnan G.V."/>
            <person name="Van Nieuwerburgh F."/>
            <person name="Deforce D."/>
            <person name="Chang C."/>
            <person name="Karol K.G."/>
            <person name="Hedrich R."/>
            <person name="Ulvskov P."/>
            <person name="Glockner G."/>
            <person name="Delwiche C.F."/>
            <person name="Petrasek J."/>
            <person name="Van de Peer Y."/>
            <person name="Friml J."/>
            <person name="Beilby M."/>
            <person name="Dolan L."/>
            <person name="Kohara Y."/>
            <person name="Sugano S."/>
            <person name="Fujiyama A."/>
            <person name="Delaux P.-M."/>
            <person name="Quint M."/>
            <person name="TheiBen G."/>
            <person name="Hagemann M."/>
            <person name="Harholt J."/>
            <person name="Dunand C."/>
            <person name="Zachgo S."/>
            <person name="Langdale J."/>
            <person name="Maumus F."/>
            <person name="Straeten D.V.D."/>
            <person name="Gould S.B."/>
            <person name="Rensing S.A."/>
        </authorList>
    </citation>
    <scope>NUCLEOTIDE SEQUENCE [LARGE SCALE GENOMIC DNA]</scope>
    <source>
        <strain evidence="4 5">S276</strain>
    </source>
</reference>
<dbReference type="SUPFAM" id="SSF53098">
    <property type="entry name" value="Ribonuclease H-like"/>
    <property type="match status" value="1"/>
</dbReference>
<dbReference type="PANTHER" id="PTHR32166">
    <property type="entry name" value="OSJNBA0013A04.12 PROTEIN"/>
    <property type="match status" value="1"/>
</dbReference>
<dbReference type="Gramene" id="GBG85493">
    <property type="protein sequence ID" value="GBG85493"/>
    <property type="gene ID" value="CBR_g40132"/>
</dbReference>
<feature type="compositionally biased region" description="Low complexity" evidence="1">
    <location>
        <begin position="868"/>
        <end position="895"/>
    </location>
</feature>
<evidence type="ECO:0000259" key="2">
    <source>
        <dbReference type="Pfam" id="PF04937"/>
    </source>
</evidence>
<evidence type="ECO:0000313" key="4">
    <source>
        <dbReference type="EMBL" id="GBG85493.1"/>
    </source>
</evidence>
<dbReference type="InterPro" id="IPR007021">
    <property type="entry name" value="DUF659"/>
</dbReference>
<feature type="compositionally biased region" description="Low complexity" evidence="1">
    <location>
        <begin position="838"/>
        <end position="848"/>
    </location>
</feature>
<gene>
    <name evidence="4" type="ORF">CBR_g40132</name>
</gene>
<feature type="compositionally biased region" description="Polar residues" evidence="1">
    <location>
        <begin position="533"/>
        <end position="553"/>
    </location>
</feature>
<feature type="compositionally biased region" description="Basic residues" evidence="1">
    <location>
        <begin position="780"/>
        <end position="794"/>
    </location>
</feature>
<dbReference type="EMBL" id="BFEA01000520">
    <property type="protein sequence ID" value="GBG85493.1"/>
    <property type="molecule type" value="Genomic_DNA"/>
</dbReference>
<feature type="compositionally biased region" description="Acidic residues" evidence="1">
    <location>
        <begin position="478"/>
        <end position="492"/>
    </location>
</feature>
<evidence type="ECO:0000256" key="1">
    <source>
        <dbReference type="SAM" id="MobiDB-lite"/>
    </source>
</evidence>
<feature type="domain" description="DUF659" evidence="2">
    <location>
        <begin position="56"/>
        <end position="211"/>
    </location>
</feature>
<dbReference type="Proteomes" id="UP000265515">
    <property type="component" value="Unassembled WGS sequence"/>
</dbReference>
<dbReference type="GO" id="GO:0046983">
    <property type="term" value="F:protein dimerization activity"/>
    <property type="evidence" value="ECO:0007669"/>
    <property type="project" value="InterPro"/>
</dbReference>
<organism evidence="4 5">
    <name type="scientific">Chara braunii</name>
    <name type="common">Braun's stonewort</name>
    <dbReference type="NCBI Taxonomy" id="69332"/>
    <lineage>
        <taxon>Eukaryota</taxon>
        <taxon>Viridiplantae</taxon>
        <taxon>Streptophyta</taxon>
        <taxon>Charophyceae</taxon>
        <taxon>Charales</taxon>
        <taxon>Characeae</taxon>
        <taxon>Chara</taxon>
    </lineage>
</organism>
<dbReference type="Pfam" id="PF04937">
    <property type="entry name" value="DUF659"/>
    <property type="match status" value="1"/>
</dbReference>
<keyword evidence="5" id="KW-1185">Reference proteome</keyword>
<feature type="compositionally biased region" description="Basic and acidic residues" evidence="1">
    <location>
        <begin position="517"/>
        <end position="529"/>
    </location>
</feature>
<dbReference type="OrthoDB" id="1607513at2759"/>
<feature type="region of interest" description="Disordered" evidence="1">
    <location>
        <begin position="613"/>
        <end position="664"/>
    </location>
</feature>
<name>A0A388LTC9_CHABU</name>
<evidence type="ECO:0000259" key="3">
    <source>
        <dbReference type="Pfam" id="PF05699"/>
    </source>
</evidence>
<feature type="region of interest" description="Disordered" evidence="1">
    <location>
        <begin position="748"/>
        <end position="895"/>
    </location>
</feature>
<evidence type="ECO:0000313" key="5">
    <source>
        <dbReference type="Proteomes" id="UP000265515"/>
    </source>
</evidence>
<dbReference type="AlphaFoldDB" id="A0A388LTC9"/>
<dbReference type="InterPro" id="IPR008906">
    <property type="entry name" value="HATC_C_dom"/>
</dbReference>
<feature type="compositionally biased region" description="Low complexity" evidence="1">
    <location>
        <begin position="645"/>
        <end position="654"/>
    </location>
</feature>
<feature type="compositionally biased region" description="Low complexity" evidence="1">
    <location>
        <begin position="626"/>
        <end position="638"/>
    </location>
</feature>